<accession>A0A7R9ACE6</accession>
<organism evidence="2">
    <name type="scientific">Darwinula stevensoni</name>
    <dbReference type="NCBI Taxonomy" id="69355"/>
    <lineage>
        <taxon>Eukaryota</taxon>
        <taxon>Metazoa</taxon>
        <taxon>Ecdysozoa</taxon>
        <taxon>Arthropoda</taxon>
        <taxon>Crustacea</taxon>
        <taxon>Oligostraca</taxon>
        <taxon>Ostracoda</taxon>
        <taxon>Podocopa</taxon>
        <taxon>Podocopida</taxon>
        <taxon>Darwinulocopina</taxon>
        <taxon>Darwinuloidea</taxon>
        <taxon>Darwinulidae</taxon>
        <taxon>Darwinula</taxon>
    </lineage>
</organism>
<name>A0A7R9ACE6_9CRUS</name>
<proteinExistence type="predicted"/>
<dbReference type="EMBL" id="CAJPEV010003663">
    <property type="protein sequence ID" value="CAG0900283.1"/>
    <property type="molecule type" value="Genomic_DNA"/>
</dbReference>
<reference evidence="2" key="1">
    <citation type="submission" date="2020-11" db="EMBL/GenBank/DDBJ databases">
        <authorList>
            <person name="Tran Van P."/>
        </authorList>
    </citation>
    <scope>NUCLEOTIDE SEQUENCE</scope>
</reference>
<dbReference type="AlphaFoldDB" id="A0A7R9ACE6"/>
<protein>
    <submittedName>
        <fullName evidence="2">Uncharacterized protein</fullName>
    </submittedName>
</protein>
<keyword evidence="1" id="KW-0472">Membrane</keyword>
<feature type="transmembrane region" description="Helical" evidence="1">
    <location>
        <begin position="21"/>
        <end position="40"/>
    </location>
</feature>
<feature type="transmembrane region" description="Helical" evidence="1">
    <location>
        <begin position="52"/>
        <end position="70"/>
    </location>
</feature>
<keyword evidence="1" id="KW-0812">Transmembrane</keyword>
<evidence type="ECO:0000256" key="1">
    <source>
        <dbReference type="SAM" id="Phobius"/>
    </source>
</evidence>
<keyword evidence="1" id="KW-1133">Transmembrane helix</keyword>
<dbReference type="Proteomes" id="UP000677054">
    <property type="component" value="Unassembled WGS sequence"/>
</dbReference>
<evidence type="ECO:0000313" key="2">
    <source>
        <dbReference type="EMBL" id="CAD7251605.1"/>
    </source>
</evidence>
<gene>
    <name evidence="2" type="ORF">DSTB1V02_LOCUS11367</name>
</gene>
<keyword evidence="3" id="KW-1185">Reference proteome</keyword>
<sequence length="281" mass="31868">MSPEDYQQWRHFHERRKKWRYLMLVTALLGIVGLIVRITMGAETVGYVSMDFIVAGPLAVFLVACIFDSFDRRHRKPRCLAVGVDPKLYMFPNVPYLFVDSEELPALNRIWYVGLPEDVTPHGARSVKCRVHRNALETIRGKFWNMKTTVPTPNQGDPPFCVKVDSLGDRPDMVEAVLWDPSSVPASAPPSQVLSSHPAQALLSSPAEALSSRAIMEARIDLALRLLQQQQQECFWNDQLFQLELQTPSSHFDMPPSYEEAIQLSAPPVSILRKRRNTNSL</sequence>
<evidence type="ECO:0000313" key="3">
    <source>
        <dbReference type="Proteomes" id="UP000677054"/>
    </source>
</evidence>
<dbReference type="EMBL" id="LR903180">
    <property type="protein sequence ID" value="CAD7251605.1"/>
    <property type="molecule type" value="Genomic_DNA"/>
</dbReference>